<dbReference type="Proteomes" id="UP001304895">
    <property type="component" value="Unassembled WGS sequence"/>
</dbReference>
<feature type="compositionally biased region" description="Low complexity" evidence="1">
    <location>
        <begin position="26"/>
        <end position="50"/>
    </location>
</feature>
<protein>
    <submittedName>
        <fullName evidence="2">Uncharacterized protein</fullName>
    </submittedName>
</protein>
<feature type="compositionally biased region" description="Pro residues" evidence="1">
    <location>
        <begin position="14"/>
        <end position="25"/>
    </location>
</feature>
<reference evidence="2" key="2">
    <citation type="submission" date="2023-05" db="EMBL/GenBank/DDBJ databases">
        <authorList>
            <consortium name="Lawrence Berkeley National Laboratory"/>
            <person name="Steindorff A."/>
            <person name="Hensen N."/>
            <person name="Bonometti L."/>
            <person name="Westerberg I."/>
            <person name="Brannstrom I.O."/>
            <person name="Guillou S."/>
            <person name="Cros-Aarteil S."/>
            <person name="Calhoun S."/>
            <person name="Haridas S."/>
            <person name="Kuo A."/>
            <person name="Mondo S."/>
            <person name="Pangilinan J."/>
            <person name="Riley R."/>
            <person name="Labutti K."/>
            <person name="Andreopoulos B."/>
            <person name="Lipzen A."/>
            <person name="Chen C."/>
            <person name="Yanf M."/>
            <person name="Daum C."/>
            <person name="Ng V."/>
            <person name="Clum A."/>
            <person name="Ohm R."/>
            <person name="Martin F."/>
            <person name="Silar P."/>
            <person name="Natvig D."/>
            <person name="Lalanne C."/>
            <person name="Gautier V."/>
            <person name="Ament-Velasquez S.L."/>
            <person name="Kruys A."/>
            <person name="Hutchinson M.I."/>
            <person name="Powell A.J."/>
            <person name="Barry K."/>
            <person name="Miller A.N."/>
            <person name="Grigoriev I.V."/>
            <person name="Debuchy R."/>
            <person name="Gladieux P."/>
            <person name="Thoren M.H."/>
            <person name="Johannesson H."/>
        </authorList>
    </citation>
    <scope>NUCLEOTIDE SEQUENCE</scope>
    <source>
        <strain evidence="2">CBS 123565</strain>
    </source>
</reference>
<accession>A0AAN6URY1</accession>
<evidence type="ECO:0000313" key="2">
    <source>
        <dbReference type="EMBL" id="KAK4137854.1"/>
    </source>
</evidence>
<feature type="region of interest" description="Disordered" evidence="1">
    <location>
        <begin position="1"/>
        <end position="51"/>
    </location>
</feature>
<keyword evidence="3" id="KW-1185">Reference proteome</keyword>
<name>A0AAN6URY1_9PEZI</name>
<gene>
    <name evidence="2" type="ORF">BT67DRAFT_484006</name>
</gene>
<reference evidence="2" key="1">
    <citation type="journal article" date="2023" name="Mol. Phylogenet. Evol.">
        <title>Genome-scale phylogeny and comparative genomics of the fungal order Sordariales.</title>
        <authorList>
            <person name="Hensen N."/>
            <person name="Bonometti L."/>
            <person name="Westerberg I."/>
            <person name="Brannstrom I.O."/>
            <person name="Guillou S."/>
            <person name="Cros-Aarteil S."/>
            <person name="Calhoun S."/>
            <person name="Haridas S."/>
            <person name="Kuo A."/>
            <person name="Mondo S."/>
            <person name="Pangilinan J."/>
            <person name="Riley R."/>
            <person name="LaButti K."/>
            <person name="Andreopoulos B."/>
            <person name="Lipzen A."/>
            <person name="Chen C."/>
            <person name="Yan M."/>
            <person name="Daum C."/>
            <person name="Ng V."/>
            <person name="Clum A."/>
            <person name="Steindorff A."/>
            <person name="Ohm R.A."/>
            <person name="Martin F."/>
            <person name="Silar P."/>
            <person name="Natvig D.O."/>
            <person name="Lalanne C."/>
            <person name="Gautier V."/>
            <person name="Ament-Velasquez S.L."/>
            <person name="Kruys A."/>
            <person name="Hutchinson M.I."/>
            <person name="Powell A.J."/>
            <person name="Barry K."/>
            <person name="Miller A.N."/>
            <person name="Grigoriev I.V."/>
            <person name="Debuchy R."/>
            <person name="Gladieux P."/>
            <person name="Hiltunen Thoren M."/>
            <person name="Johannesson H."/>
        </authorList>
    </citation>
    <scope>NUCLEOTIDE SEQUENCE</scope>
    <source>
        <strain evidence="2">CBS 123565</strain>
    </source>
</reference>
<evidence type="ECO:0000313" key="3">
    <source>
        <dbReference type="Proteomes" id="UP001304895"/>
    </source>
</evidence>
<evidence type="ECO:0000256" key="1">
    <source>
        <dbReference type="SAM" id="MobiDB-lite"/>
    </source>
</evidence>
<sequence length="378" mass="42733">MASPNQPEETHPQGPQPEGPQPEGPQPEGASLQENQQGNQSQENQPQGNQRSHPFARLVNEFINQRVMRWKSRQYLVPNRELAAALAGHAGSYRALPRGQQGCLLPDAGGGYTFIPYNDDMTGLPPRILNRVNMLNAWTRLPQAAPIMVQIDKLLEAEVNKKCWFDFLFGGDASEVDFDGKIRMLAMVAICQGGLGVDMSPHNPTNPQFRFALTDVSDTGKVSMKWNCVDWHGTAQTVVDCMDAFSRPTYLPHNLLPRQMRELGCIHHPEDALTEARALSAELLAQPPIIMNDPRLSYFLCTAAVTEGDHRMEDREWTPLTCLNAIRKMKRLARLHNKWPVIMRPWQLRHYKNQLKISELQQRQEQYCAALEAAQKKA</sequence>
<dbReference type="AlphaFoldDB" id="A0AAN6URY1"/>
<dbReference type="EMBL" id="MU853402">
    <property type="protein sequence ID" value="KAK4137854.1"/>
    <property type="molecule type" value="Genomic_DNA"/>
</dbReference>
<comment type="caution">
    <text evidence="2">The sequence shown here is derived from an EMBL/GenBank/DDBJ whole genome shotgun (WGS) entry which is preliminary data.</text>
</comment>
<organism evidence="2 3">
    <name type="scientific">Trichocladium antarcticum</name>
    <dbReference type="NCBI Taxonomy" id="1450529"/>
    <lineage>
        <taxon>Eukaryota</taxon>
        <taxon>Fungi</taxon>
        <taxon>Dikarya</taxon>
        <taxon>Ascomycota</taxon>
        <taxon>Pezizomycotina</taxon>
        <taxon>Sordariomycetes</taxon>
        <taxon>Sordariomycetidae</taxon>
        <taxon>Sordariales</taxon>
        <taxon>Chaetomiaceae</taxon>
        <taxon>Trichocladium</taxon>
    </lineage>
</organism>
<proteinExistence type="predicted"/>